<evidence type="ECO:0000256" key="5">
    <source>
        <dbReference type="ARBA" id="ARBA00023242"/>
    </source>
</evidence>
<sequence>MSLPRALQGGFAPSELQFGPEQDVLVEIVPLFRMQTPFRLTGKLNGKSRTVGPFEPPRRARIPLWLAVTLKRKRKCRIVAPPWMLLEKLEELLREDTTSLGFSALPFCYMEISRVLLEVASDDIPDAARIRMILKDLREVRQSKTRRGVEAINTTHLEMTNISQLELNEIRPFFTLAMKRMIALDPGDPSGKIHDEL</sequence>
<keyword evidence="4 6" id="KW-0235">DNA replication</keyword>
<organism evidence="9 10">
    <name type="scientific">Mixia osmundae (strain CBS 9802 / IAM 14324 / JCM 22182 / KY 12970)</name>
    <dbReference type="NCBI Taxonomy" id="764103"/>
    <lineage>
        <taxon>Eukaryota</taxon>
        <taxon>Fungi</taxon>
        <taxon>Dikarya</taxon>
        <taxon>Basidiomycota</taxon>
        <taxon>Pucciniomycotina</taxon>
        <taxon>Mixiomycetes</taxon>
        <taxon>Mixiales</taxon>
        <taxon>Mixiaceae</taxon>
        <taxon>Mixia</taxon>
    </lineage>
</organism>
<evidence type="ECO:0000256" key="1">
    <source>
        <dbReference type="ARBA" id="ARBA00004123"/>
    </source>
</evidence>
<dbReference type="RefSeq" id="XP_014570002.1">
    <property type="nucleotide sequence ID" value="XM_014714516.1"/>
</dbReference>
<evidence type="ECO:0000256" key="4">
    <source>
        <dbReference type="ARBA" id="ARBA00022705"/>
    </source>
</evidence>
<proteinExistence type="inferred from homology"/>
<dbReference type="Pfam" id="PF25005">
    <property type="entry name" value="PSF2_N"/>
    <property type="match status" value="1"/>
</dbReference>
<dbReference type="AlphaFoldDB" id="G7DY30"/>
<dbReference type="Pfam" id="PF05916">
    <property type="entry name" value="Sld5"/>
    <property type="match status" value="1"/>
</dbReference>
<dbReference type="GO" id="GO:0000727">
    <property type="term" value="P:double-strand break repair via break-induced replication"/>
    <property type="evidence" value="ECO:0007669"/>
    <property type="project" value="TreeGrafter"/>
</dbReference>
<evidence type="ECO:0000313" key="9">
    <source>
        <dbReference type="EMBL" id="GAA95490.1"/>
    </source>
</evidence>
<dbReference type="FunFam" id="1.20.58.1020:FF:000001">
    <property type="entry name" value="DNA replication complex GINS protein PSF2"/>
    <property type="match status" value="1"/>
</dbReference>
<feature type="domain" description="GINS subunit" evidence="7">
    <location>
        <begin position="83"/>
        <end position="179"/>
    </location>
</feature>
<dbReference type="STRING" id="764103.G7DY30"/>
<dbReference type="GO" id="GO:0006260">
    <property type="term" value="P:DNA replication"/>
    <property type="evidence" value="ECO:0007669"/>
    <property type="project" value="UniProtKB-KW"/>
</dbReference>
<dbReference type="CDD" id="cd21694">
    <property type="entry name" value="GINS_B_Psf2"/>
    <property type="match status" value="1"/>
</dbReference>
<dbReference type="PIRSF" id="PIRSF028998">
    <property type="entry name" value="GINS_Psf2_subgr"/>
    <property type="match status" value="1"/>
</dbReference>
<dbReference type="InParanoid" id="G7DY30"/>
<reference evidence="9 10" key="1">
    <citation type="journal article" date="2011" name="J. Gen. Appl. Microbiol.">
        <title>Draft genome sequencing of the enigmatic basidiomycete Mixia osmundae.</title>
        <authorList>
            <person name="Nishida H."/>
            <person name="Nagatsuka Y."/>
            <person name="Sugiyama J."/>
        </authorList>
    </citation>
    <scope>NUCLEOTIDE SEQUENCE [LARGE SCALE GENOMIC DNA]</scope>
    <source>
        <strain evidence="10">CBS 9802 / IAM 14324 / JCM 22182 / KY 12970</strain>
    </source>
</reference>
<evidence type="ECO:0000256" key="6">
    <source>
        <dbReference type="PIRNR" id="PIRNR028998"/>
    </source>
</evidence>
<reference evidence="9 10" key="2">
    <citation type="journal article" date="2012" name="Open Biol.">
        <title>Characteristics of nucleosomes and linker DNA regions on the genome of the basidiomycete Mixia osmundae revealed by mono- and dinucleosome mapping.</title>
        <authorList>
            <person name="Nishida H."/>
            <person name="Kondo S."/>
            <person name="Matsumoto T."/>
            <person name="Suzuki Y."/>
            <person name="Yoshikawa H."/>
            <person name="Taylor T.D."/>
            <person name="Sugiyama J."/>
        </authorList>
    </citation>
    <scope>NUCLEOTIDE SEQUENCE [LARGE SCALE GENOMIC DNA]</scope>
    <source>
        <strain evidence="10">CBS 9802 / IAM 14324 / JCM 22182 / KY 12970</strain>
    </source>
</reference>
<dbReference type="Gene3D" id="1.20.58.1020">
    <property type="match status" value="1"/>
</dbReference>
<keyword evidence="10" id="KW-1185">Reference proteome</keyword>
<evidence type="ECO:0000259" key="7">
    <source>
        <dbReference type="Pfam" id="PF05916"/>
    </source>
</evidence>
<keyword evidence="5 6" id="KW-0539">Nucleus</keyword>
<comment type="similarity">
    <text evidence="2 6">Belongs to the GINS2/PSF2 family.</text>
</comment>
<evidence type="ECO:0000256" key="3">
    <source>
        <dbReference type="ARBA" id="ARBA00015139"/>
    </source>
</evidence>
<dbReference type="CDD" id="cd11712">
    <property type="entry name" value="GINS_A_psf2"/>
    <property type="match status" value="1"/>
</dbReference>
<dbReference type="SUPFAM" id="SSF158573">
    <property type="entry name" value="GINS helical bundle-like"/>
    <property type="match status" value="1"/>
</dbReference>
<dbReference type="OMA" id="DSLNCMY"/>
<dbReference type="SUPFAM" id="SSF160059">
    <property type="entry name" value="PriA/YqbF domain"/>
    <property type="match status" value="1"/>
</dbReference>
<evidence type="ECO:0000259" key="8">
    <source>
        <dbReference type="Pfam" id="PF25005"/>
    </source>
</evidence>
<dbReference type="InterPro" id="IPR007257">
    <property type="entry name" value="GINS_Psf2"/>
</dbReference>
<dbReference type="Gene3D" id="3.40.5.50">
    <property type="match status" value="1"/>
</dbReference>
<comment type="caution">
    <text evidence="9">The sequence shown here is derived from an EMBL/GenBank/DDBJ whole genome shotgun (WGS) entry which is preliminary data.</text>
</comment>
<dbReference type="FunCoup" id="G7DY30">
    <property type="interactions" value="360"/>
</dbReference>
<accession>G7DY30</accession>
<dbReference type="OrthoDB" id="1938138at2759"/>
<dbReference type="InterPro" id="IPR056784">
    <property type="entry name" value="PSF2_N"/>
</dbReference>
<gene>
    <name evidence="9" type="primary">Mo02145</name>
    <name evidence="9" type="ORF">E5Q_02145</name>
</gene>
<dbReference type="PANTHER" id="PTHR12772">
    <property type="entry name" value="DNA REPLICATION COMPLEX GINS PROTEIN PSF2"/>
    <property type="match status" value="1"/>
</dbReference>
<name>G7DY30_MIXOS</name>
<comment type="subcellular location">
    <subcellularLocation>
        <location evidence="1 6">Nucleus</location>
    </subcellularLocation>
</comment>
<comment type="subunit">
    <text evidence="6">Component of the GINS complex.</text>
</comment>
<dbReference type="Proteomes" id="UP000009131">
    <property type="component" value="Unassembled WGS sequence"/>
</dbReference>
<dbReference type="eggNOG" id="KOG4071">
    <property type="taxonomic scope" value="Eukaryota"/>
</dbReference>
<dbReference type="HOGENOM" id="CLU_078274_1_0_1"/>
<evidence type="ECO:0000256" key="2">
    <source>
        <dbReference type="ARBA" id="ARBA00010565"/>
    </source>
</evidence>
<dbReference type="GO" id="GO:0000811">
    <property type="term" value="C:GINS complex"/>
    <property type="evidence" value="ECO:0007669"/>
    <property type="project" value="TreeGrafter"/>
</dbReference>
<evidence type="ECO:0000313" key="10">
    <source>
        <dbReference type="Proteomes" id="UP000009131"/>
    </source>
</evidence>
<dbReference type="EMBL" id="BABT02000062">
    <property type="protein sequence ID" value="GAA95490.1"/>
    <property type="molecule type" value="Genomic_DNA"/>
</dbReference>
<protein>
    <recommendedName>
        <fullName evidence="3 6">DNA replication complex GINS protein PSF2</fullName>
    </recommendedName>
</protein>
<dbReference type="InterPro" id="IPR036224">
    <property type="entry name" value="GINS_bundle-like_dom_sf"/>
</dbReference>
<dbReference type="PANTHER" id="PTHR12772:SF0">
    <property type="entry name" value="DNA REPLICATION COMPLEX GINS PROTEIN PSF2"/>
    <property type="match status" value="1"/>
</dbReference>
<feature type="domain" description="DNA replication complex GINS protein PSF2 N-terminal" evidence="8">
    <location>
        <begin position="13"/>
        <end position="79"/>
    </location>
</feature>
<dbReference type="InterPro" id="IPR021151">
    <property type="entry name" value="GINS_A"/>
</dbReference>